<evidence type="ECO:0000313" key="1">
    <source>
        <dbReference type="EMBL" id="MDQ0370052.1"/>
    </source>
</evidence>
<dbReference type="EMBL" id="JAUSUZ010000001">
    <property type="protein sequence ID" value="MDQ0370052.1"/>
    <property type="molecule type" value="Genomic_DNA"/>
</dbReference>
<keyword evidence="2" id="KW-1185">Reference proteome</keyword>
<dbReference type="AlphaFoldDB" id="A0AAE4B0Y8"/>
<comment type="caution">
    <text evidence="1">The sequence shown here is derived from an EMBL/GenBank/DDBJ whole genome shotgun (WGS) entry which is preliminary data.</text>
</comment>
<dbReference type="Proteomes" id="UP001240236">
    <property type="component" value="Unassembled WGS sequence"/>
</dbReference>
<organism evidence="1 2">
    <name type="scientific">Catenuloplanes indicus</name>
    <dbReference type="NCBI Taxonomy" id="137267"/>
    <lineage>
        <taxon>Bacteria</taxon>
        <taxon>Bacillati</taxon>
        <taxon>Actinomycetota</taxon>
        <taxon>Actinomycetes</taxon>
        <taxon>Micromonosporales</taxon>
        <taxon>Micromonosporaceae</taxon>
        <taxon>Catenuloplanes</taxon>
    </lineage>
</organism>
<sequence length="198" mass="20723">MSGRRSFDAGRYRERLGALSAPDDLALFTAIAGADRVAAEPDAVRRVLALCGGYPLGIRLCAHRVRSRPRWSVAAIADQLTAEMSDPYGAAHHDCVVATARIARAYAELDPLPARLLRLIGVLPSREVSAPDVTGLLGVPAHRAAFALEALADVSLLVEAGGGDRYRTANPLVWSLAKRAAYAVDGADAIAALSGSAA</sequence>
<dbReference type="RefSeq" id="WP_307245730.1">
    <property type="nucleotide sequence ID" value="NZ_JAUSUZ010000001.1"/>
</dbReference>
<proteinExistence type="predicted"/>
<evidence type="ECO:0000313" key="2">
    <source>
        <dbReference type="Proteomes" id="UP001240236"/>
    </source>
</evidence>
<gene>
    <name evidence="1" type="ORF">J2S42_006721</name>
</gene>
<reference evidence="1 2" key="1">
    <citation type="submission" date="2023-07" db="EMBL/GenBank/DDBJ databases">
        <title>Sequencing the genomes of 1000 actinobacteria strains.</title>
        <authorList>
            <person name="Klenk H.-P."/>
        </authorList>
    </citation>
    <scope>NUCLEOTIDE SEQUENCE [LARGE SCALE GENOMIC DNA]</scope>
    <source>
        <strain evidence="1 2">DSM 44709</strain>
    </source>
</reference>
<name>A0AAE4B0Y8_9ACTN</name>
<protein>
    <submittedName>
        <fullName evidence="1">Uncharacterized protein</fullName>
    </submittedName>
</protein>
<accession>A0AAE4B0Y8</accession>